<keyword evidence="2" id="KW-0805">Transcription regulation</keyword>
<evidence type="ECO:0000256" key="2">
    <source>
        <dbReference type="ARBA" id="ARBA00023015"/>
    </source>
</evidence>
<keyword evidence="8" id="KW-1185">Reference proteome</keyword>
<proteinExistence type="predicted"/>
<reference evidence="7 8" key="1">
    <citation type="submission" date="2016-02" db="EMBL/GenBank/DDBJ databases">
        <authorList>
            <person name="Wen L."/>
            <person name="He K."/>
            <person name="Yang H."/>
        </authorList>
    </citation>
    <scope>NUCLEOTIDE SEQUENCE [LARGE SCALE GENOMIC DNA]</scope>
    <source>
        <strain evidence="7">Trichococcus palustris</strain>
    </source>
</reference>
<dbReference type="InterPro" id="IPR012770">
    <property type="entry name" value="TreR"/>
</dbReference>
<evidence type="ECO:0000256" key="5">
    <source>
        <dbReference type="NCBIfam" id="TIGR02404"/>
    </source>
</evidence>
<evidence type="ECO:0000256" key="1">
    <source>
        <dbReference type="ARBA" id="ARBA00022491"/>
    </source>
</evidence>
<dbReference type="AlphaFoldDB" id="A0A143YYK6"/>
<protein>
    <recommendedName>
        <fullName evidence="5">Trehalose operon repressor</fullName>
    </recommendedName>
</protein>
<dbReference type="EMBL" id="FJNE01000012">
    <property type="protein sequence ID" value="CZR02053.1"/>
    <property type="molecule type" value="Genomic_DNA"/>
</dbReference>
<dbReference type="InterPro" id="IPR036388">
    <property type="entry name" value="WH-like_DNA-bd_sf"/>
</dbReference>
<dbReference type="Proteomes" id="UP000242754">
    <property type="component" value="Unassembled WGS sequence"/>
</dbReference>
<gene>
    <name evidence="7" type="ORF">Tpal_2706</name>
</gene>
<sequence>MNKFFDIYMDLKKKIEHSEFVAGSLLPSEKTLSESYNVSRETTRKALTLLLEDGYIHKKQGKGSIVLDIHRFNFPLSGLTSFKELQESQNIPNETIVIKNKIETIPEFLADALNVKPDQKVISLVRLRKIAGEVIILDKDYLFNDIVEQIPSEAAENSIYEYLENELHLNIAYAKKEFVVEPVTREDRKLMSLRDDTHVVVVKSEVYLEDTRLFQYTESRHRLDRFKFVEFARRKSSL</sequence>
<dbReference type="RefSeq" id="WP_087034204.1">
    <property type="nucleotide sequence ID" value="NZ_FJNE01000012.1"/>
</dbReference>
<dbReference type="GO" id="GO:0003700">
    <property type="term" value="F:DNA-binding transcription factor activity"/>
    <property type="evidence" value="ECO:0007669"/>
    <property type="project" value="UniProtKB-UniRule"/>
</dbReference>
<dbReference type="InterPro" id="IPR000524">
    <property type="entry name" value="Tscrpt_reg_HTH_GntR"/>
</dbReference>
<dbReference type="OrthoDB" id="9816541at2"/>
<feature type="domain" description="HTH gntR-type" evidence="6">
    <location>
        <begin position="1"/>
        <end position="69"/>
    </location>
</feature>
<dbReference type="STRING" id="140314.SAMN04488076_12623"/>
<dbReference type="PROSITE" id="PS50949">
    <property type="entry name" value="HTH_GNTR"/>
    <property type="match status" value="1"/>
</dbReference>
<dbReference type="PANTHER" id="PTHR44846">
    <property type="entry name" value="MANNOSYL-D-GLYCERATE TRANSPORT/METABOLISM SYSTEM REPRESSOR MNGR-RELATED"/>
    <property type="match status" value="1"/>
</dbReference>
<evidence type="ECO:0000259" key="6">
    <source>
        <dbReference type="PROSITE" id="PS50949"/>
    </source>
</evidence>
<evidence type="ECO:0000313" key="7">
    <source>
        <dbReference type="EMBL" id="CZR02053.1"/>
    </source>
</evidence>
<evidence type="ECO:0000313" key="8">
    <source>
        <dbReference type="Proteomes" id="UP000242754"/>
    </source>
</evidence>
<dbReference type="SUPFAM" id="SSF46785">
    <property type="entry name" value="Winged helix' DNA-binding domain"/>
    <property type="match status" value="1"/>
</dbReference>
<dbReference type="Gene3D" id="1.10.10.10">
    <property type="entry name" value="Winged helix-like DNA-binding domain superfamily/Winged helix DNA-binding domain"/>
    <property type="match status" value="1"/>
</dbReference>
<dbReference type="Pfam" id="PF07702">
    <property type="entry name" value="UTRA"/>
    <property type="match status" value="1"/>
</dbReference>
<name>A0A143YYK6_9LACT</name>
<dbReference type="SMART" id="SM00866">
    <property type="entry name" value="UTRA"/>
    <property type="match status" value="1"/>
</dbReference>
<accession>A0A143YYK6</accession>
<keyword evidence="4" id="KW-0804">Transcription</keyword>
<keyword evidence="3" id="KW-0238">DNA-binding</keyword>
<dbReference type="PRINTS" id="PR00035">
    <property type="entry name" value="HTHGNTR"/>
</dbReference>
<dbReference type="GO" id="GO:0003677">
    <property type="term" value="F:DNA binding"/>
    <property type="evidence" value="ECO:0007669"/>
    <property type="project" value="UniProtKB-UniRule"/>
</dbReference>
<dbReference type="FunFam" id="3.40.1410.10:FF:000008">
    <property type="entry name" value="Transcriptional regulator, GntR family"/>
    <property type="match status" value="1"/>
</dbReference>
<dbReference type="InterPro" id="IPR011663">
    <property type="entry name" value="UTRA"/>
</dbReference>
<dbReference type="NCBIfam" id="TIGR02404">
    <property type="entry name" value="trehalos_R_Bsub"/>
    <property type="match status" value="1"/>
</dbReference>
<keyword evidence="1" id="KW-0678">Repressor</keyword>
<dbReference type="SMART" id="SM00345">
    <property type="entry name" value="HTH_GNTR"/>
    <property type="match status" value="1"/>
</dbReference>
<dbReference type="GO" id="GO:0045892">
    <property type="term" value="P:negative regulation of DNA-templated transcription"/>
    <property type="evidence" value="ECO:0007669"/>
    <property type="project" value="TreeGrafter"/>
</dbReference>
<evidence type="ECO:0000256" key="3">
    <source>
        <dbReference type="ARBA" id="ARBA00023125"/>
    </source>
</evidence>
<dbReference type="SUPFAM" id="SSF64288">
    <property type="entry name" value="Chorismate lyase-like"/>
    <property type="match status" value="1"/>
</dbReference>
<dbReference type="CDD" id="cd07377">
    <property type="entry name" value="WHTH_GntR"/>
    <property type="match status" value="1"/>
</dbReference>
<dbReference type="InterPro" id="IPR050679">
    <property type="entry name" value="Bact_HTH_transcr_reg"/>
</dbReference>
<dbReference type="Gene3D" id="3.40.1410.10">
    <property type="entry name" value="Chorismate lyase-like"/>
    <property type="match status" value="1"/>
</dbReference>
<dbReference type="PANTHER" id="PTHR44846:SF12">
    <property type="entry name" value="HTH-TYPE TRANSCRIPTIONAL REGULATOR TRER"/>
    <property type="match status" value="1"/>
</dbReference>
<dbReference type="Pfam" id="PF00392">
    <property type="entry name" value="GntR"/>
    <property type="match status" value="1"/>
</dbReference>
<dbReference type="InterPro" id="IPR036390">
    <property type="entry name" value="WH_DNA-bd_sf"/>
</dbReference>
<organism evidence="7 8">
    <name type="scientific">Trichococcus palustris</name>
    <dbReference type="NCBI Taxonomy" id="140314"/>
    <lineage>
        <taxon>Bacteria</taxon>
        <taxon>Bacillati</taxon>
        <taxon>Bacillota</taxon>
        <taxon>Bacilli</taxon>
        <taxon>Lactobacillales</taxon>
        <taxon>Carnobacteriaceae</taxon>
        <taxon>Trichococcus</taxon>
    </lineage>
</organism>
<dbReference type="InterPro" id="IPR028978">
    <property type="entry name" value="Chorismate_lyase_/UTRA_dom_sf"/>
</dbReference>
<evidence type="ECO:0000256" key="4">
    <source>
        <dbReference type="ARBA" id="ARBA00023163"/>
    </source>
</evidence>